<proteinExistence type="predicted"/>
<evidence type="ECO:0000313" key="1">
    <source>
        <dbReference type="EMBL" id="DAD66052.1"/>
    </source>
</evidence>
<dbReference type="EMBL" id="BK014653">
    <property type="protein sequence ID" value="DAD66052.1"/>
    <property type="molecule type" value="Genomic_DNA"/>
</dbReference>
<protein>
    <submittedName>
        <fullName evidence="1">Uncharacterized protein</fullName>
    </submittedName>
</protein>
<name>A0A8S5L806_9CAUD</name>
<organism evidence="1">
    <name type="scientific">Siphoviridae sp. ctDmQ3</name>
    <dbReference type="NCBI Taxonomy" id="2823570"/>
    <lineage>
        <taxon>Viruses</taxon>
        <taxon>Duplodnaviria</taxon>
        <taxon>Heunggongvirae</taxon>
        <taxon>Uroviricota</taxon>
        <taxon>Caudoviricetes</taxon>
    </lineage>
</organism>
<accession>A0A8S5L806</accession>
<sequence length="50" mass="5973">MGRKSHTVISLERVFIIYFEYHTMGRTLMPAYKNDNNDCHLEQVIIFIIN</sequence>
<reference evidence="1" key="1">
    <citation type="journal article" date="2021" name="Proc. Natl. Acad. Sci. U.S.A.">
        <title>A Catalog of Tens of Thousands of Viruses from Human Metagenomes Reveals Hidden Associations with Chronic Diseases.</title>
        <authorList>
            <person name="Tisza M.J."/>
            <person name="Buck C.B."/>
        </authorList>
    </citation>
    <scope>NUCLEOTIDE SEQUENCE</scope>
    <source>
        <strain evidence="1">CtDmQ3</strain>
    </source>
</reference>